<dbReference type="PANTHER" id="PTHR43065">
    <property type="entry name" value="SENSOR HISTIDINE KINASE"/>
    <property type="match status" value="1"/>
</dbReference>
<keyword evidence="6 12" id="KW-0418">Kinase</keyword>
<keyword evidence="9" id="KW-0472">Membrane</keyword>
<protein>
    <recommendedName>
        <fullName evidence="2">histidine kinase</fullName>
        <ecNumber evidence="2">2.7.13.3</ecNumber>
    </recommendedName>
</protein>
<dbReference type="SMART" id="SM00387">
    <property type="entry name" value="HATPase_c"/>
    <property type="match status" value="1"/>
</dbReference>
<dbReference type="GO" id="GO:0016301">
    <property type="term" value="F:kinase activity"/>
    <property type="evidence" value="ECO:0007669"/>
    <property type="project" value="UniProtKB-KW"/>
</dbReference>
<feature type="domain" description="Histidine kinase" evidence="10">
    <location>
        <begin position="269"/>
        <end position="474"/>
    </location>
</feature>
<evidence type="ECO:0000313" key="13">
    <source>
        <dbReference type="Proteomes" id="UP001646157"/>
    </source>
</evidence>
<evidence type="ECO:0000256" key="1">
    <source>
        <dbReference type="ARBA" id="ARBA00000085"/>
    </source>
</evidence>
<feature type="transmembrane region" description="Helical" evidence="9">
    <location>
        <begin position="69"/>
        <end position="88"/>
    </location>
</feature>
<dbReference type="InterPro" id="IPR003661">
    <property type="entry name" value="HisK_dim/P_dom"/>
</dbReference>
<keyword evidence="13" id="KW-1185">Reference proteome</keyword>
<keyword evidence="7" id="KW-0067">ATP-binding</keyword>
<evidence type="ECO:0000259" key="10">
    <source>
        <dbReference type="PROSITE" id="PS50109"/>
    </source>
</evidence>
<dbReference type="InterPro" id="IPR000700">
    <property type="entry name" value="PAS-assoc_C"/>
</dbReference>
<organism evidence="12 13">
    <name type="scientific">Rossellomorea pakistanensis</name>
    <dbReference type="NCBI Taxonomy" id="992288"/>
    <lineage>
        <taxon>Bacteria</taxon>
        <taxon>Bacillati</taxon>
        <taxon>Bacillota</taxon>
        <taxon>Bacilli</taxon>
        <taxon>Bacillales</taxon>
        <taxon>Bacillaceae</taxon>
        <taxon>Rossellomorea</taxon>
    </lineage>
</organism>
<dbReference type="PROSITE" id="PS50109">
    <property type="entry name" value="HIS_KIN"/>
    <property type="match status" value="1"/>
</dbReference>
<dbReference type="PANTHER" id="PTHR43065:SF10">
    <property type="entry name" value="PEROXIDE STRESS-ACTIVATED HISTIDINE KINASE MAK3"/>
    <property type="match status" value="1"/>
</dbReference>
<dbReference type="Gene3D" id="3.30.565.10">
    <property type="entry name" value="Histidine kinase-like ATPase, C-terminal domain"/>
    <property type="match status" value="1"/>
</dbReference>
<dbReference type="SUPFAM" id="SSF47384">
    <property type="entry name" value="Homodimeric domain of signal transducing histidine kinase"/>
    <property type="match status" value="1"/>
</dbReference>
<sequence length="481" mass="55176">MAASWPHSVNYFFTSVKFKISPVKKMCLTILSIYIYFVYLNIIVPDLINYLFFLFVVIVSAFYQSIRVVLYSSILTISTMIILPLYLGKEMISNVSMLEFPYIILLAIFITIVVLLFIKFANTLYEKAYFNEKQAKLELKSTRTSLDAFFDNSNEAFAIVDPDHHVLKANNRFKTLFFTRSNKYTSYNKMISAIDHDWKTAPKVLELELTFPINYDIKILDCSFAPLMNEDEQLSSYSVIIRDITEKRQMEEYVTNSEKLKTSGQMAAGIAHEIRNPLTVISGFLQVMKEQNSFRPQYFSIIHNEVERMNGILNEFLLLAKPLKVQLERKSVHHLLEDVILLYESQSKMKKVDLIYENSKEEIMLECDPNQLKQAFINLLQNALEAVQGTENGQVKISCVKKNELEINIIDNGVGIPKEIIEKVGTPFFTTKSNGTGLGLMITQKIIGQHGGKLEIIDSNDNGTHIVIKLPYINQLLTKMN</sequence>
<dbReference type="SUPFAM" id="SSF55874">
    <property type="entry name" value="ATPase domain of HSP90 chaperone/DNA topoisomerase II/histidine kinase"/>
    <property type="match status" value="1"/>
</dbReference>
<dbReference type="Gene3D" id="3.30.450.20">
    <property type="entry name" value="PAS domain"/>
    <property type="match status" value="1"/>
</dbReference>
<dbReference type="Proteomes" id="UP001646157">
    <property type="component" value="Unassembled WGS sequence"/>
</dbReference>
<evidence type="ECO:0000256" key="9">
    <source>
        <dbReference type="SAM" id="Phobius"/>
    </source>
</evidence>
<dbReference type="InterPro" id="IPR036890">
    <property type="entry name" value="HATPase_C_sf"/>
</dbReference>
<dbReference type="InterPro" id="IPR003594">
    <property type="entry name" value="HATPase_dom"/>
</dbReference>
<dbReference type="EMBL" id="JAFBDZ010000003">
    <property type="protein sequence ID" value="MBM7586618.1"/>
    <property type="molecule type" value="Genomic_DNA"/>
</dbReference>
<gene>
    <name evidence="12" type="ORF">JOC86_003170</name>
</gene>
<dbReference type="EC" id="2.7.13.3" evidence="2"/>
<evidence type="ECO:0000256" key="4">
    <source>
        <dbReference type="ARBA" id="ARBA00022679"/>
    </source>
</evidence>
<dbReference type="Pfam" id="PF00512">
    <property type="entry name" value="HisKA"/>
    <property type="match status" value="1"/>
</dbReference>
<dbReference type="InterPro" id="IPR004358">
    <property type="entry name" value="Sig_transdc_His_kin-like_C"/>
</dbReference>
<dbReference type="Gene3D" id="1.10.287.130">
    <property type="match status" value="1"/>
</dbReference>
<evidence type="ECO:0000313" key="12">
    <source>
        <dbReference type="EMBL" id="MBM7586618.1"/>
    </source>
</evidence>
<dbReference type="CDD" id="cd00082">
    <property type="entry name" value="HisKA"/>
    <property type="match status" value="1"/>
</dbReference>
<name>A0ABS2NFI2_9BACI</name>
<evidence type="ECO:0000256" key="6">
    <source>
        <dbReference type="ARBA" id="ARBA00022777"/>
    </source>
</evidence>
<accession>A0ABS2NFI2</accession>
<evidence type="ECO:0000256" key="5">
    <source>
        <dbReference type="ARBA" id="ARBA00022741"/>
    </source>
</evidence>
<comment type="caution">
    <text evidence="12">The sequence shown here is derived from an EMBL/GenBank/DDBJ whole genome shotgun (WGS) entry which is preliminary data.</text>
</comment>
<dbReference type="InterPro" id="IPR036097">
    <property type="entry name" value="HisK_dim/P_sf"/>
</dbReference>
<feature type="transmembrane region" description="Helical" evidence="9">
    <location>
        <begin position="100"/>
        <end position="121"/>
    </location>
</feature>
<evidence type="ECO:0000256" key="8">
    <source>
        <dbReference type="ARBA" id="ARBA00023012"/>
    </source>
</evidence>
<evidence type="ECO:0000256" key="2">
    <source>
        <dbReference type="ARBA" id="ARBA00012438"/>
    </source>
</evidence>
<dbReference type="InterPro" id="IPR035965">
    <property type="entry name" value="PAS-like_dom_sf"/>
</dbReference>
<keyword evidence="9" id="KW-0812">Transmembrane</keyword>
<keyword evidence="5" id="KW-0547">Nucleotide-binding</keyword>
<dbReference type="CDD" id="cd00075">
    <property type="entry name" value="HATPase"/>
    <property type="match status" value="1"/>
</dbReference>
<dbReference type="PROSITE" id="PS50113">
    <property type="entry name" value="PAC"/>
    <property type="match status" value="1"/>
</dbReference>
<keyword evidence="4" id="KW-0808">Transferase</keyword>
<evidence type="ECO:0000256" key="3">
    <source>
        <dbReference type="ARBA" id="ARBA00022553"/>
    </source>
</evidence>
<dbReference type="InterPro" id="IPR005467">
    <property type="entry name" value="His_kinase_dom"/>
</dbReference>
<proteinExistence type="predicted"/>
<feature type="domain" description="PAC" evidence="11">
    <location>
        <begin position="203"/>
        <end position="256"/>
    </location>
</feature>
<dbReference type="SMART" id="SM00388">
    <property type="entry name" value="HisKA"/>
    <property type="match status" value="1"/>
</dbReference>
<dbReference type="PRINTS" id="PR00344">
    <property type="entry name" value="BCTRLSENSOR"/>
</dbReference>
<dbReference type="SUPFAM" id="SSF55785">
    <property type="entry name" value="PYP-like sensor domain (PAS domain)"/>
    <property type="match status" value="1"/>
</dbReference>
<evidence type="ECO:0000256" key="7">
    <source>
        <dbReference type="ARBA" id="ARBA00022840"/>
    </source>
</evidence>
<reference evidence="12 13" key="1">
    <citation type="submission" date="2021-01" db="EMBL/GenBank/DDBJ databases">
        <title>Genomic Encyclopedia of Type Strains, Phase IV (KMG-IV): sequencing the most valuable type-strain genomes for metagenomic binning, comparative biology and taxonomic classification.</title>
        <authorList>
            <person name="Goeker M."/>
        </authorList>
    </citation>
    <scope>NUCLEOTIDE SEQUENCE [LARGE SCALE GENOMIC DNA]</scope>
    <source>
        <strain evidence="12 13">DSM 24834</strain>
    </source>
</reference>
<keyword evidence="9" id="KW-1133">Transmembrane helix</keyword>
<keyword evidence="3" id="KW-0597">Phosphoprotein</keyword>
<evidence type="ECO:0000259" key="11">
    <source>
        <dbReference type="PROSITE" id="PS50113"/>
    </source>
</evidence>
<comment type="catalytic activity">
    <reaction evidence="1">
        <text>ATP + protein L-histidine = ADP + protein N-phospho-L-histidine.</text>
        <dbReference type="EC" id="2.7.13.3"/>
    </reaction>
</comment>
<keyword evidence="8" id="KW-0902">Two-component regulatory system</keyword>
<dbReference type="Pfam" id="PF02518">
    <property type="entry name" value="HATPase_c"/>
    <property type="match status" value="1"/>
</dbReference>